<keyword evidence="1" id="KW-0472">Membrane</keyword>
<proteinExistence type="predicted"/>
<dbReference type="EMBL" id="GBXM01077000">
    <property type="protein sequence ID" value="JAH31577.1"/>
    <property type="molecule type" value="Transcribed_RNA"/>
</dbReference>
<name>A0A0E9RRW6_ANGAN</name>
<keyword evidence="1" id="KW-1133">Transmembrane helix</keyword>
<feature type="transmembrane region" description="Helical" evidence="1">
    <location>
        <begin position="27"/>
        <end position="52"/>
    </location>
</feature>
<evidence type="ECO:0000256" key="1">
    <source>
        <dbReference type="SAM" id="Phobius"/>
    </source>
</evidence>
<reference evidence="2" key="1">
    <citation type="submission" date="2014-11" db="EMBL/GenBank/DDBJ databases">
        <authorList>
            <person name="Amaro Gonzalez C."/>
        </authorList>
    </citation>
    <scope>NUCLEOTIDE SEQUENCE</scope>
</reference>
<accession>A0A0E9RRW6</accession>
<protein>
    <submittedName>
        <fullName evidence="2">Uncharacterized protein</fullName>
    </submittedName>
</protein>
<keyword evidence="1" id="KW-0812">Transmembrane</keyword>
<organism evidence="2">
    <name type="scientific">Anguilla anguilla</name>
    <name type="common">European freshwater eel</name>
    <name type="synonym">Muraena anguilla</name>
    <dbReference type="NCBI Taxonomy" id="7936"/>
    <lineage>
        <taxon>Eukaryota</taxon>
        <taxon>Metazoa</taxon>
        <taxon>Chordata</taxon>
        <taxon>Craniata</taxon>
        <taxon>Vertebrata</taxon>
        <taxon>Euteleostomi</taxon>
        <taxon>Actinopterygii</taxon>
        <taxon>Neopterygii</taxon>
        <taxon>Teleostei</taxon>
        <taxon>Anguilliformes</taxon>
        <taxon>Anguillidae</taxon>
        <taxon>Anguilla</taxon>
    </lineage>
</organism>
<evidence type="ECO:0000313" key="2">
    <source>
        <dbReference type="EMBL" id="JAH31577.1"/>
    </source>
</evidence>
<sequence length="56" mass="6998">MIFKSATEHWSFQKSDPFCHFRNFHRIFVYIYFLIGLFYFTLLLLFFVLHIWNSQS</sequence>
<dbReference type="AlphaFoldDB" id="A0A0E9RRW6"/>
<reference evidence="2" key="2">
    <citation type="journal article" date="2015" name="Fish Shellfish Immunol.">
        <title>Early steps in the European eel (Anguilla anguilla)-Vibrio vulnificus interaction in the gills: Role of the RtxA13 toxin.</title>
        <authorList>
            <person name="Callol A."/>
            <person name="Pajuelo D."/>
            <person name="Ebbesson L."/>
            <person name="Teles M."/>
            <person name="MacKenzie S."/>
            <person name="Amaro C."/>
        </authorList>
    </citation>
    <scope>NUCLEOTIDE SEQUENCE</scope>
</reference>